<dbReference type="Pfam" id="PF04195">
    <property type="entry name" value="Transposase_28"/>
    <property type="match status" value="1"/>
</dbReference>
<feature type="coiled-coil region" evidence="1">
    <location>
        <begin position="644"/>
        <end position="678"/>
    </location>
</feature>
<dbReference type="InterPro" id="IPR007321">
    <property type="entry name" value="Transposase_28"/>
</dbReference>
<feature type="region of interest" description="Disordered" evidence="2">
    <location>
        <begin position="451"/>
        <end position="535"/>
    </location>
</feature>
<dbReference type="EMBL" id="CP039346">
    <property type="protein sequence ID" value="QCD81940.1"/>
    <property type="molecule type" value="Genomic_DNA"/>
</dbReference>
<accession>A0A4D6KY45</accession>
<name>A0A4D6KY45_VIGUN</name>
<evidence type="ECO:0000259" key="3">
    <source>
        <dbReference type="Pfam" id="PF04195"/>
    </source>
</evidence>
<dbReference type="AlphaFoldDB" id="A0A4D6KY45"/>
<evidence type="ECO:0000256" key="1">
    <source>
        <dbReference type="SAM" id="Coils"/>
    </source>
</evidence>
<keyword evidence="5" id="KW-1185">Reference proteome</keyword>
<evidence type="ECO:0000256" key="2">
    <source>
        <dbReference type="SAM" id="MobiDB-lite"/>
    </source>
</evidence>
<feature type="compositionally biased region" description="Low complexity" evidence="2">
    <location>
        <begin position="126"/>
        <end position="142"/>
    </location>
</feature>
<proteinExistence type="predicted"/>
<feature type="compositionally biased region" description="Basic and acidic residues" evidence="2">
    <location>
        <begin position="510"/>
        <end position="521"/>
    </location>
</feature>
<keyword evidence="1" id="KW-0175">Coiled coil</keyword>
<feature type="compositionally biased region" description="Low complexity" evidence="2">
    <location>
        <begin position="468"/>
        <end position="509"/>
    </location>
</feature>
<gene>
    <name evidence="4" type="ORF">DEO72_LG2g2272</name>
</gene>
<organism evidence="4 5">
    <name type="scientific">Vigna unguiculata</name>
    <name type="common">Cowpea</name>
    <dbReference type="NCBI Taxonomy" id="3917"/>
    <lineage>
        <taxon>Eukaryota</taxon>
        <taxon>Viridiplantae</taxon>
        <taxon>Streptophyta</taxon>
        <taxon>Embryophyta</taxon>
        <taxon>Tracheophyta</taxon>
        <taxon>Spermatophyta</taxon>
        <taxon>Magnoliopsida</taxon>
        <taxon>eudicotyledons</taxon>
        <taxon>Gunneridae</taxon>
        <taxon>Pentapetalae</taxon>
        <taxon>rosids</taxon>
        <taxon>fabids</taxon>
        <taxon>Fabales</taxon>
        <taxon>Fabaceae</taxon>
        <taxon>Papilionoideae</taxon>
        <taxon>50 kb inversion clade</taxon>
        <taxon>NPAAA clade</taxon>
        <taxon>indigoferoid/millettioid clade</taxon>
        <taxon>Phaseoleae</taxon>
        <taxon>Vigna</taxon>
    </lineage>
</organism>
<feature type="domain" description="Transposase (putative) gypsy type" evidence="3">
    <location>
        <begin position="263"/>
        <end position="322"/>
    </location>
</feature>
<sequence>MLCGLFVEPIDRWSYAIYLPGRSTDGVLCTSFSTLAVGPEDWLSRLTDGTYSTQAPPASSDGSEARRFTRTRREVWVVDLRVIVWFWGCHVSLGPPINSASSSDGLSGGTVGVSKGSGSISALFSSSDSGTSLGGVSSSTDSPILLSGSPETEQPVAEAADQVVALDESGDVISIDVHDEGEQANLPEIQGYDWAPYEPRTHATRFRWGNDLRDLVEQTKVFGDEVEDGFLRVKVCASNERVCHGKGVAKLEFFYVYACLFHDLGLIVSFADLQMAVLRQIQCLPTQIHPNAWASMQAFDVLCRAAGLTATMPLFLHFYKTRPTASKGWVSFLGANKSLFTLYLASYKGLKIGFFKVAIPGRGRKYIFDEEGRPKFPLYWTAFPPPTDPWAEDRLTPAERADLVVLKTLPDKIPPRPLIQCLRSPDLPRAFYDIMARTTVSNAEFLARAKTRRREEDAAEEVAPLQSVPAAPSTTPTPTTTAPTGASGVATRPRFIVKAPGSAAAGAAVDKGKKSKRDDSPTGRSSKKGKKVEASGSLATALLDNEVWLDEEVSFHLGPRVKDMLKDVSEEEALRTAGELTFRLAAIYTKFPHPDRSRMKSLEKELAAAKVELREVKASALDLKVQFDRLNGIKAEHAKCAGLLKAADDRAREEQTKAKEAAEELRKLQRRFDDLTLEHLAAARSATNW</sequence>
<feature type="region of interest" description="Disordered" evidence="2">
    <location>
        <begin position="126"/>
        <end position="158"/>
    </location>
</feature>
<evidence type="ECO:0000313" key="5">
    <source>
        <dbReference type="Proteomes" id="UP000501690"/>
    </source>
</evidence>
<dbReference type="Proteomes" id="UP000501690">
    <property type="component" value="Linkage Group LG2"/>
</dbReference>
<protein>
    <recommendedName>
        <fullName evidence="3">Transposase (putative) gypsy type domain-containing protein</fullName>
    </recommendedName>
</protein>
<evidence type="ECO:0000313" key="4">
    <source>
        <dbReference type="EMBL" id="QCD81940.1"/>
    </source>
</evidence>
<reference evidence="4 5" key="1">
    <citation type="submission" date="2019-04" db="EMBL/GenBank/DDBJ databases">
        <title>An improved genome assembly and genetic linkage map for asparagus bean, Vigna unguiculata ssp. sesquipedialis.</title>
        <authorList>
            <person name="Xia Q."/>
            <person name="Zhang R."/>
            <person name="Dong Y."/>
        </authorList>
    </citation>
    <scope>NUCLEOTIDE SEQUENCE [LARGE SCALE GENOMIC DNA]</scope>
    <source>
        <tissue evidence="4">Leaf</tissue>
    </source>
</reference>